<dbReference type="EMBL" id="CP136920">
    <property type="protein sequence ID" value="WOO40926.1"/>
    <property type="molecule type" value="Genomic_DNA"/>
</dbReference>
<dbReference type="Gene3D" id="3.40.50.1820">
    <property type="entry name" value="alpha/beta hydrolase"/>
    <property type="match status" value="1"/>
</dbReference>
<gene>
    <name evidence="1" type="ORF">RZN69_20075</name>
</gene>
<evidence type="ECO:0000313" key="1">
    <source>
        <dbReference type="EMBL" id="WOO40926.1"/>
    </source>
</evidence>
<accession>A0AAQ3L897</accession>
<evidence type="ECO:0000313" key="2">
    <source>
        <dbReference type="Proteomes" id="UP001304300"/>
    </source>
</evidence>
<dbReference type="KEGG" id="puo:RZN69_20075"/>
<dbReference type="InterPro" id="IPR025890">
    <property type="entry name" value="Abhydrolase_bac"/>
</dbReference>
<protein>
    <submittedName>
        <fullName evidence="1">Alpha/beta hydrolase family protein</fullName>
    </submittedName>
</protein>
<dbReference type="SUPFAM" id="SSF53474">
    <property type="entry name" value="alpha/beta-Hydrolases"/>
    <property type="match status" value="1"/>
</dbReference>
<keyword evidence="2" id="KW-1185">Reference proteome</keyword>
<dbReference type="Proteomes" id="UP001304300">
    <property type="component" value="Chromosome"/>
</dbReference>
<dbReference type="InterPro" id="IPR029058">
    <property type="entry name" value="AB_hydrolase_fold"/>
</dbReference>
<dbReference type="Pfam" id="PF12715">
    <property type="entry name" value="Abhydrolase_7"/>
    <property type="match status" value="1"/>
</dbReference>
<sequence>MSKSPSKSKKDLQPATELWSMYHPDQAQYSFNATDAASARKWQTKTRQALAKQIALDTIPLVAPQPQVIEEVDKKDYIRQKIVIRTGPHSLMPVYILLPKDRPGPLPVVLAFHGHGYGVKDIVGLWEDGKERDTPDGYHKDFAVDLCRAGFAVAAPEISCFGERQTDFSYLNEVPGQPAPTTCTHSSMLAFHLGLSVVGIRVHDGLRLVDYLETRKDMDINRLGAMGISGGGMHTFFSTCLDNRIKACVVSGYYSTFQDSILGMSHCACNFVPGLAKFGEMYDLVGLIAPRPMLIEAGTYDPIFPIRSVRSSVKKARSVYKVFNASNQIVTDYFEGRHQISGRKSYDFLKQELV</sequence>
<dbReference type="PANTHER" id="PTHR47381">
    <property type="entry name" value="ALPHA/BETA-HYDROLASES SUPERFAMILY PROTEIN"/>
    <property type="match status" value="1"/>
</dbReference>
<dbReference type="RefSeq" id="WP_317833181.1">
    <property type="nucleotide sequence ID" value="NZ_CP136920.1"/>
</dbReference>
<dbReference type="PANTHER" id="PTHR47381:SF3">
    <property type="entry name" value="ALPHA_BETA-HYDROLASES SUPERFAMILY PROTEIN"/>
    <property type="match status" value="1"/>
</dbReference>
<proteinExistence type="predicted"/>
<reference evidence="1 2" key="1">
    <citation type="submission" date="2023-10" db="EMBL/GenBank/DDBJ databases">
        <title>Rubellicoccus peritrichatus gen. nov., sp. nov., isolated from an algae of coral reef tank.</title>
        <authorList>
            <person name="Luo J."/>
        </authorList>
    </citation>
    <scope>NUCLEOTIDE SEQUENCE [LARGE SCALE GENOMIC DNA]</scope>
    <source>
        <strain evidence="1 2">CR14</strain>
    </source>
</reference>
<dbReference type="AlphaFoldDB" id="A0AAQ3L897"/>
<keyword evidence="1" id="KW-0378">Hydrolase</keyword>
<organism evidence="1 2">
    <name type="scientific">Rubellicoccus peritrichatus</name>
    <dbReference type="NCBI Taxonomy" id="3080537"/>
    <lineage>
        <taxon>Bacteria</taxon>
        <taxon>Pseudomonadati</taxon>
        <taxon>Verrucomicrobiota</taxon>
        <taxon>Opitutia</taxon>
        <taxon>Puniceicoccales</taxon>
        <taxon>Cerasicoccaceae</taxon>
        <taxon>Rubellicoccus</taxon>
    </lineage>
</organism>
<dbReference type="GO" id="GO:0016787">
    <property type="term" value="F:hydrolase activity"/>
    <property type="evidence" value="ECO:0007669"/>
    <property type="project" value="UniProtKB-KW"/>
</dbReference>
<name>A0AAQ3L897_9BACT</name>